<dbReference type="GO" id="GO:0008092">
    <property type="term" value="F:cytoskeletal protein binding"/>
    <property type="evidence" value="ECO:0007669"/>
    <property type="project" value="InterPro"/>
</dbReference>
<dbReference type="InterPro" id="IPR007131">
    <property type="entry name" value="SHD1"/>
</dbReference>
<dbReference type="Pfam" id="PF00018">
    <property type="entry name" value="SH3_1"/>
    <property type="match status" value="1"/>
</dbReference>
<feature type="region of interest" description="Disordered" evidence="3">
    <location>
        <begin position="179"/>
        <end position="248"/>
    </location>
</feature>
<keyword evidence="1 2" id="KW-0728">SH3 domain</keyword>
<dbReference type="Pfam" id="PF14604">
    <property type="entry name" value="SH3_9"/>
    <property type="match status" value="1"/>
</dbReference>
<protein>
    <submittedName>
        <fullName evidence="5">Cytoskeletal protein binding protein</fullName>
    </submittedName>
</protein>
<dbReference type="GO" id="GO:0030674">
    <property type="term" value="F:protein-macromolecule adaptor activity"/>
    <property type="evidence" value="ECO:0007669"/>
    <property type="project" value="InterPro"/>
</dbReference>
<dbReference type="Proteomes" id="UP000253551">
    <property type="component" value="Unassembled WGS sequence"/>
</dbReference>
<dbReference type="GO" id="GO:0042802">
    <property type="term" value="F:identical protein binding"/>
    <property type="evidence" value="ECO:0007669"/>
    <property type="project" value="InterPro"/>
</dbReference>
<feature type="domain" description="SH3" evidence="4">
    <location>
        <begin position="69"/>
        <end position="130"/>
    </location>
</feature>
<proteinExistence type="predicted"/>
<dbReference type="STRING" id="4846.A0A367JUB5"/>
<dbReference type="InterPro" id="IPR001452">
    <property type="entry name" value="SH3_domain"/>
</dbReference>
<evidence type="ECO:0000313" key="6">
    <source>
        <dbReference type="Proteomes" id="UP000253551"/>
    </source>
</evidence>
<organism evidence="5 6">
    <name type="scientific">Rhizopus stolonifer</name>
    <name type="common">Rhizopus nigricans</name>
    <dbReference type="NCBI Taxonomy" id="4846"/>
    <lineage>
        <taxon>Eukaryota</taxon>
        <taxon>Fungi</taxon>
        <taxon>Fungi incertae sedis</taxon>
        <taxon>Mucoromycota</taxon>
        <taxon>Mucoromycotina</taxon>
        <taxon>Mucoromycetes</taxon>
        <taxon>Mucorales</taxon>
        <taxon>Mucorineae</taxon>
        <taxon>Rhizopodaceae</taxon>
        <taxon>Rhizopus</taxon>
    </lineage>
</organism>
<keyword evidence="6" id="KW-1185">Reference proteome</keyword>
<dbReference type="Gene3D" id="2.30.30.40">
    <property type="entry name" value="SH3 Domains"/>
    <property type="match status" value="2"/>
</dbReference>
<dbReference type="InterPro" id="IPR035800">
    <property type="entry name" value="Sla1_SH3_1"/>
</dbReference>
<dbReference type="OrthoDB" id="5971719at2759"/>
<evidence type="ECO:0000256" key="3">
    <source>
        <dbReference type="SAM" id="MobiDB-lite"/>
    </source>
</evidence>
<dbReference type="PROSITE" id="PS50002">
    <property type="entry name" value="SH3"/>
    <property type="match status" value="2"/>
</dbReference>
<gene>
    <name evidence="5" type="primary">SLA1_4</name>
    <name evidence="5" type="ORF">CU098_010169</name>
</gene>
<accession>A0A367JUB5</accession>
<dbReference type="SUPFAM" id="SSF50044">
    <property type="entry name" value="SH3-domain"/>
    <property type="match status" value="2"/>
</dbReference>
<feature type="domain" description="SH3" evidence="4">
    <location>
        <begin position="2"/>
        <end position="68"/>
    </location>
</feature>
<dbReference type="CDD" id="cd11773">
    <property type="entry name" value="SH3_Sla1p_1"/>
    <property type="match status" value="1"/>
</dbReference>
<dbReference type="Gene3D" id="2.30.30.700">
    <property type="entry name" value="SLA1 homology domain 1"/>
    <property type="match status" value="1"/>
</dbReference>
<dbReference type="CDD" id="cd00174">
    <property type="entry name" value="SH3"/>
    <property type="match status" value="1"/>
</dbReference>
<evidence type="ECO:0000313" key="5">
    <source>
        <dbReference type="EMBL" id="RCH93281.1"/>
    </source>
</evidence>
<dbReference type="EMBL" id="PJQM01002718">
    <property type="protein sequence ID" value="RCH93281.1"/>
    <property type="molecule type" value="Genomic_DNA"/>
</dbReference>
<dbReference type="InterPro" id="IPR036028">
    <property type="entry name" value="SH3-like_dom_sf"/>
</dbReference>
<sequence>MKYVAICKALYEYKAQNHQELSFNTDDILYILENSDPDWYKAQLKTPPEQDVGPIGLVPSNYIEKIHSIGTVKALYDYNAQSVEEVSFKENETLSLYEKDDPDCTDWWTIQHKDGSSGIVPATYVKFQQDNSDKRVQEAERKRLEEQKRQELEIKRKQDYEIRDRERQRELQEINRQRELEQKERERQAEMDRRRKLQEEAKQKEIEAKRQAAASTNSPQLGSPRRSQIPAPPPPSTHTDPTKPDPAKVRLWTDRTGAFKVEAQLLLCANGKIRLFKTNGVKIDVPTEKMCIEDLRYIEQETGLKLTDDNIPLAQLTRFNWFDYFK</sequence>
<evidence type="ECO:0000256" key="2">
    <source>
        <dbReference type="PROSITE-ProRule" id="PRU00192"/>
    </source>
</evidence>
<dbReference type="AlphaFoldDB" id="A0A367JUB5"/>
<name>A0A367JUB5_RHIST</name>
<dbReference type="PRINTS" id="PR00452">
    <property type="entry name" value="SH3DOMAIN"/>
</dbReference>
<dbReference type="PANTHER" id="PTHR15735">
    <property type="entry name" value="FCH AND DOUBLE SH3 DOMAINS PROTEIN"/>
    <property type="match status" value="1"/>
</dbReference>
<dbReference type="Pfam" id="PF03983">
    <property type="entry name" value="SHD1"/>
    <property type="match status" value="1"/>
</dbReference>
<feature type="non-terminal residue" evidence="5">
    <location>
        <position position="326"/>
    </location>
</feature>
<dbReference type="GO" id="GO:0043130">
    <property type="term" value="F:ubiquitin binding"/>
    <property type="evidence" value="ECO:0007669"/>
    <property type="project" value="InterPro"/>
</dbReference>
<evidence type="ECO:0000256" key="1">
    <source>
        <dbReference type="ARBA" id="ARBA00022443"/>
    </source>
</evidence>
<feature type="compositionally biased region" description="Basic and acidic residues" evidence="3">
    <location>
        <begin position="179"/>
        <end position="210"/>
    </location>
</feature>
<comment type="caution">
    <text evidence="5">The sequence shown here is derived from an EMBL/GenBank/DDBJ whole genome shotgun (WGS) entry which is preliminary data.</text>
</comment>
<dbReference type="PANTHER" id="PTHR15735:SF21">
    <property type="entry name" value="PROTEIN NERVOUS WRECK"/>
    <property type="match status" value="1"/>
</dbReference>
<evidence type="ECO:0000259" key="4">
    <source>
        <dbReference type="PROSITE" id="PS50002"/>
    </source>
</evidence>
<dbReference type="SMART" id="SM00326">
    <property type="entry name" value="SH3"/>
    <property type="match status" value="2"/>
</dbReference>
<reference evidence="5 6" key="1">
    <citation type="journal article" date="2018" name="G3 (Bethesda)">
        <title>Phylogenetic and Phylogenomic Definition of Rhizopus Species.</title>
        <authorList>
            <person name="Gryganskyi A.P."/>
            <person name="Golan J."/>
            <person name="Dolatabadi S."/>
            <person name="Mondo S."/>
            <person name="Robb S."/>
            <person name="Idnurm A."/>
            <person name="Muszewska A."/>
            <person name="Steczkiewicz K."/>
            <person name="Masonjones S."/>
            <person name="Liao H.L."/>
            <person name="Gajdeczka M.T."/>
            <person name="Anike F."/>
            <person name="Vuek A."/>
            <person name="Anishchenko I.M."/>
            <person name="Voigt K."/>
            <person name="de Hoog G.S."/>
            <person name="Smith M.E."/>
            <person name="Heitman J."/>
            <person name="Vilgalys R."/>
            <person name="Stajich J.E."/>
        </authorList>
    </citation>
    <scope>NUCLEOTIDE SEQUENCE [LARGE SCALE GENOMIC DNA]</scope>
    <source>
        <strain evidence="5 6">LSU 92-RS-03</strain>
    </source>
</reference>